<evidence type="ECO:0000313" key="1">
    <source>
        <dbReference type="EMBL" id="TXD94107.1"/>
    </source>
</evidence>
<keyword evidence="2" id="KW-1185">Reference proteome</keyword>
<dbReference type="Proteomes" id="UP000321367">
    <property type="component" value="Unassembled WGS sequence"/>
</dbReference>
<accession>A0A5C6ZTG7</accession>
<dbReference type="OrthoDB" id="1138938at2"/>
<dbReference type="AlphaFoldDB" id="A0A5C6ZTG7"/>
<dbReference type="Gene3D" id="3.10.450.360">
    <property type="match status" value="1"/>
</dbReference>
<proteinExistence type="predicted"/>
<evidence type="ECO:0000313" key="2">
    <source>
        <dbReference type="Proteomes" id="UP000321367"/>
    </source>
</evidence>
<protein>
    <submittedName>
        <fullName evidence="1">Uncharacterized protein</fullName>
    </submittedName>
</protein>
<name>A0A5C6ZTG7_9FLAO</name>
<sequence length="61" mass="7177">MKNEELPEGVKKLISERYRNNKITEVERVDSAKKGVFYDVEFKQKGKNKDVEFREDGTVIN</sequence>
<organism evidence="1 2">
    <name type="scientific">Gillisia hiemivivida</name>
    <dbReference type="NCBI Taxonomy" id="291190"/>
    <lineage>
        <taxon>Bacteria</taxon>
        <taxon>Pseudomonadati</taxon>
        <taxon>Bacteroidota</taxon>
        <taxon>Flavobacteriia</taxon>
        <taxon>Flavobacteriales</taxon>
        <taxon>Flavobacteriaceae</taxon>
        <taxon>Gillisia</taxon>
    </lineage>
</organism>
<dbReference type="SUPFAM" id="SSF160574">
    <property type="entry name" value="BT0923-like"/>
    <property type="match status" value="1"/>
</dbReference>
<gene>
    <name evidence="1" type="ORF">ES724_07525</name>
</gene>
<reference evidence="1 2" key="1">
    <citation type="submission" date="2019-08" db="EMBL/GenBank/DDBJ databases">
        <title>Genome sequence of Gillisia hiemivivida IC154 (type strain).</title>
        <authorList>
            <person name="Bowman J.P."/>
        </authorList>
    </citation>
    <scope>NUCLEOTIDE SEQUENCE [LARGE SCALE GENOMIC DNA]</scope>
    <source>
        <strain evidence="1 2">IC154</strain>
    </source>
</reference>
<dbReference type="EMBL" id="VORY01000006">
    <property type="protein sequence ID" value="TXD94107.1"/>
    <property type="molecule type" value="Genomic_DNA"/>
</dbReference>
<comment type="caution">
    <text evidence="1">The sequence shown here is derived from an EMBL/GenBank/DDBJ whole genome shotgun (WGS) entry which is preliminary data.</text>
</comment>